<dbReference type="Proteomes" id="UP000244722">
    <property type="component" value="Unassembled WGS sequence"/>
</dbReference>
<dbReference type="Pfam" id="PF07890">
    <property type="entry name" value="Rrp15p"/>
    <property type="match status" value="1"/>
</dbReference>
<dbReference type="PANTHER" id="PTHR13245">
    <property type="entry name" value="RRP15-LIKE PROTEIN"/>
    <property type="match status" value="1"/>
</dbReference>
<evidence type="ECO:0000256" key="1">
    <source>
        <dbReference type="ARBA" id="ARBA00007462"/>
    </source>
</evidence>
<dbReference type="AlphaFoldDB" id="A0A2T6ZQA6"/>
<dbReference type="GO" id="GO:0030687">
    <property type="term" value="C:preribosome, large subunit precursor"/>
    <property type="evidence" value="ECO:0007669"/>
    <property type="project" value="TreeGrafter"/>
</dbReference>
<evidence type="ECO:0000256" key="2">
    <source>
        <dbReference type="SAM" id="MobiDB-lite"/>
    </source>
</evidence>
<accession>A0A2T6ZQA6</accession>
<proteinExistence type="inferred from homology"/>
<feature type="compositionally biased region" description="Low complexity" evidence="2">
    <location>
        <begin position="30"/>
        <end position="49"/>
    </location>
</feature>
<reference evidence="3 4" key="1">
    <citation type="submission" date="2017-04" db="EMBL/GenBank/DDBJ databases">
        <title>Draft genome sequence of Tuber borchii Vittad., a whitish edible truffle.</title>
        <authorList>
            <consortium name="DOE Joint Genome Institute"/>
            <person name="Murat C."/>
            <person name="Kuo A."/>
            <person name="Barry K.W."/>
            <person name="Clum A."/>
            <person name="Dockter R.B."/>
            <person name="Fauchery L."/>
            <person name="Iotti M."/>
            <person name="Kohler A."/>
            <person name="Labutti K."/>
            <person name="Lindquist E.A."/>
            <person name="Lipzen A."/>
            <person name="Ohm R.A."/>
            <person name="Wang M."/>
            <person name="Grigoriev I.V."/>
            <person name="Zambonelli A."/>
            <person name="Martin F.M."/>
        </authorList>
    </citation>
    <scope>NUCLEOTIDE SEQUENCE [LARGE SCALE GENOMIC DNA]</scope>
    <source>
        <strain evidence="3 4">Tbo3840</strain>
    </source>
</reference>
<sequence length="253" mass="27526">MPSHFTKKRKISATADAKKKNIPAEKRKPASPSASSSPSSSDSESTTSAGGVDLNKALEASDSEADEYSLSSSSSTSATNSDDGSDSDDNLSDLLSTPHTTKKRKRNDPEVFSTTMSKILSSHLTTTARKDPVLVRSKHSAVEIDESKIEAKARRVLREEKRKELEKGRVREVVPKDDDEAARKALELEKRLRKTAQRGVIKLFNAVRAAQIKGEEGSRVLKSEGVVGIAKREEKVTEMSKQGFLSLIQSGGK</sequence>
<keyword evidence="4" id="KW-1185">Reference proteome</keyword>
<dbReference type="GO" id="GO:0000470">
    <property type="term" value="P:maturation of LSU-rRNA"/>
    <property type="evidence" value="ECO:0007669"/>
    <property type="project" value="TreeGrafter"/>
</dbReference>
<dbReference type="GO" id="GO:0000460">
    <property type="term" value="P:maturation of 5.8S rRNA"/>
    <property type="evidence" value="ECO:0007669"/>
    <property type="project" value="TreeGrafter"/>
</dbReference>
<feature type="compositionally biased region" description="Basic and acidic residues" evidence="2">
    <location>
        <begin position="16"/>
        <end position="28"/>
    </location>
</feature>
<feature type="compositionally biased region" description="Basic residues" evidence="2">
    <location>
        <begin position="1"/>
        <end position="11"/>
    </location>
</feature>
<protein>
    <submittedName>
        <fullName evidence="3">Rrp15p-domain-containing protein</fullName>
    </submittedName>
</protein>
<organism evidence="3 4">
    <name type="scientific">Tuber borchii</name>
    <name type="common">White truffle</name>
    <dbReference type="NCBI Taxonomy" id="42251"/>
    <lineage>
        <taxon>Eukaryota</taxon>
        <taxon>Fungi</taxon>
        <taxon>Dikarya</taxon>
        <taxon>Ascomycota</taxon>
        <taxon>Pezizomycotina</taxon>
        <taxon>Pezizomycetes</taxon>
        <taxon>Pezizales</taxon>
        <taxon>Tuberaceae</taxon>
        <taxon>Tuber</taxon>
    </lineage>
</organism>
<feature type="region of interest" description="Disordered" evidence="2">
    <location>
        <begin position="1"/>
        <end position="113"/>
    </location>
</feature>
<comment type="caution">
    <text evidence="3">The sequence shown here is derived from an EMBL/GenBank/DDBJ whole genome shotgun (WGS) entry which is preliminary data.</text>
</comment>
<comment type="similarity">
    <text evidence="1">Belongs to the RRP15 family.</text>
</comment>
<name>A0A2T6ZQA6_TUBBO</name>
<feature type="compositionally biased region" description="Low complexity" evidence="2">
    <location>
        <begin position="68"/>
        <end position="82"/>
    </location>
</feature>
<dbReference type="EMBL" id="NESQ01000145">
    <property type="protein sequence ID" value="PUU77670.1"/>
    <property type="molecule type" value="Genomic_DNA"/>
</dbReference>
<evidence type="ECO:0000313" key="3">
    <source>
        <dbReference type="EMBL" id="PUU77670.1"/>
    </source>
</evidence>
<gene>
    <name evidence="3" type="ORF">B9Z19DRAFT_1065663</name>
</gene>
<evidence type="ECO:0000313" key="4">
    <source>
        <dbReference type="Proteomes" id="UP000244722"/>
    </source>
</evidence>
<dbReference type="InterPro" id="IPR012459">
    <property type="entry name" value="Rrp15"/>
</dbReference>
<dbReference type="OrthoDB" id="20949at2759"/>
<dbReference type="STRING" id="42251.A0A2T6ZQA6"/>
<dbReference type="PANTHER" id="PTHR13245:SF14">
    <property type="entry name" value="RRP15-LIKE PROTEIN"/>
    <property type="match status" value="1"/>
</dbReference>